<dbReference type="EMBL" id="CAKXZS010000015">
    <property type="protein sequence ID" value="CAH2399821.1"/>
    <property type="molecule type" value="Genomic_DNA"/>
</dbReference>
<dbReference type="Proteomes" id="UP001152604">
    <property type="component" value="Unassembled WGS sequence"/>
</dbReference>
<accession>A0ABN8JRU8</accession>
<keyword evidence="2" id="KW-1185">Reference proteome</keyword>
<evidence type="ECO:0000313" key="2">
    <source>
        <dbReference type="Proteomes" id="UP001152604"/>
    </source>
</evidence>
<protein>
    <recommendedName>
        <fullName evidence="3">PFL domain-containing protein</fullName>
    </recommendedName>
</protein>
<gene>
    <name evidence="1" type="ORF">MES4922_220075</name>
</gene>
<evidence type="ECO:0000313" key="1">
    <source>
        <dbReference type="EMBL" id="CAH2399821.1"/>
    </source>
</evidence>
<sequence length="208" mass="24175">MPSNIERYQKDLERLVRQGGKLTLSMQRLYEKEIPSITDMSEDELKKLPDFHSAYQGWYSESLALISQILPERMDDFRAYYSPKTARKEILWSNYTISDALRGTSVGRGGNILAEPKHGINPMYQQYNMVAGLLGRFASTLYDIKTLLHADLLDDELEQAEILNKNGFQRGPAPWPEWCWRDTCRQFATATRFLPKRKILQFSTLTMR</sequence>
<organism evidence="1 2">
    <name type="scientific">Mesorhizobium ventifaucium</name>
    <dbReference type="NCBI Taxonomy" id="666020"/>
    <lineage>
        <taxon>Bacteria</taxon>
        <taxon>Pseudomonadati</taxon>
        <taxon>Pseudomonadota</taxon>
        <taxon>Alphaproteobacteria</taxon>
        <taxon>Hyphomicrobiales</taxon>
        <taxon>Phyllobacteriaceae</taxon>
        <taxon>Mesorhizobium</taxon>
    </lineage>
</organism>
<reference evidence="1" key="1">
    <citation type="submission" date="2022-03" db="EMBL/GenBank/DDBJ databases">
        <authorList>
            <person name="Brunel B."/>
        </authorList>
    </citation>
    <scope>NUCLEOTIDE SEQUENCE</scope>
    <source>
        <strain evidence="1">STM4922sample</strain>
    </source>
</reference>
<dbReference type="RefSeq" id="WP_254025188.1">
    <property type="nucleotide sequence ID" value="NZ_CAKXZS010000015.1"/>
</dbReference>
<proteinExistence type="predicted"/>
<comment type="caution">
    <text evidence="1">The sequence shown here is derived from an EMBL/GenBank/DDBJ whole genome shotgun (WGS) entry which is preliminary data.</text>
</comment>
<evidence type="ECO:0008006" key="3">
    <source>
        <dbReference type="Google" id="ProtNLM"/>
    </source>
</evidence>
<name>A0ABN8JRU8_9HYPH</name>